<feature type="compositionally biased region" description="Basic and acidic residues" evidence="1">
    <location>
        <begin position="59"/>
        <end position="81"/>
    </location>
</feature>
<evidence type="ECO:0000259" key="2">
    <source>
        <dbReference type="Pfam" id="PF16353"/>
    </source>
</evidence>
<proteinExistence type="predicted"/>
<feature type="domain" description="Beta-galactosidase" evidence="2">
    <location>
        <begin position="100"/>
        <end position="183"/>
    </location>
</feature>
<accession>A0A101P1Q3</accession>
<organism evidence="3 4">
    <name type="scientific">Streptomyces yokosukanensis</name>
    <dbReference type="NCBI Taxonomy" id="67386"/>
    <lineage>
        <taxon>Bacteria</taxon>
        <taxon>Bacillati</taxon>
        <taxon>Actinomycetota</taxon>
        <taxon>Actinomycetes</taxon>
        <taxon>Kitasatosporales</taxon>
        <taxon>Streptomycetaceae</taxon>
        <taxon>Streptomyces</taxon>
    </lineage>
</organism>
<dbReference type="Pfam" id="PF16353">
    <property type="entry name" value="LacZ_4"/>
    <property type="match status" value="1"/>
</dbReference>
<comment type="caution">
    <text evidence="3">The sequence shown here is derived from an EMBL/GenBank/DDBJ whole genome shotgun (WGS) entry which is preliminary data.</text>
</comment>
<dbReference type="InterPro" id="IPR036156">
    <property type="entry name" value="Beta-gal/glucu_dom_sf"/>
</dbReference>
<dbReference type="InterPro" id="IPR013783">
    <property type="entry name" value="Ig-like_fold"/>
</dbReference>
<keyword evidence="4" id="KW-1185">Reference proteome</keyword>
<evidence type="ECO:0000313" key="4">
    <source>
        <dbReference type="Proteomes" id="UP000053127"/>
    </source>
</evidence>
<dbReference type="AlphaFoldDB" id="A0A101P1Q3"/>
<reference evidence="3 4" key="1">
    <citation type="submission" date="2015-10" db="EMBL/GenBank/DDBJ databases">
        <title>Draft genome sequence of Streptomyces yokosukanensis DSM 40224, type strain for the species Streptomyces yokosukanensis.</title>
        <authorList>
            <person name="Ruckert C."/>
            <person name="Winkler A."/>
            <person name="Kalinowski J."/>
            <person name="Kampfer P."/>
            <person name="Glaeser S."/>
        </authorList>
    </citation>
    <scope>NUCLEOTIDE SEQUENCE [LARGE SCALE GENOMIC DNA]</scope>
    <source>
        <strain evidence="3 4">DSM 40224</strain>
    </source>
</reference>
<dbReference type="SUPFAM" id="SSF49303">
    <property type="entry name" value="beta-Galactosidase/glucuronidase domain"/>
    <property type="match status" value="1"/>
</dbReference>
<dbReference type="GO" id="GO:0005975">
    <property type="term" value="P:carbohydrate metabolic process"/>
    <property type="evidence" value="ECO:0007669"/>
    <property type="project" value="UniProtKB-ARBA"/>
</dbReference>
<sequence>MSDGRRAGRAGAGLYDNGVFASGHRRAEGGDLRAAAPHDGPHGADGAVLPGGPPGPARDVPDEHGDRHAQDERPERRDQEARPQSGAPVRIRCYRHEGIVLTNHQRSRGLARLAATWELTRADGRTLTGPAELPDLRPGESAAVPLPFALPEGGGEMWLTLRVVTAVAEPWAPRGTQVCAPRLRLRRAVPAPAGPAPAAAPVAVDGEGLLLHPLLASAPVLSVRRAAPTDDDGPGGVTGAGHEWGLDALVRKVVSVRRSGAAVTVVAEYAGSGGVVRHRQEFTPVEDGVRVVEWAELPAGFADVARVGSVFETVPGLDLPEGAGDAVRRFMAAAPGAMGLAVELGEPEHVLVTRRRDEPVPRPRCLVLVDAGRRAPDSRPYDSRPLPGHLFPPVIRRWSWTLRALRPS</sequence>
<dbReference type="Gene3D" id="2.60.40.10">
    <property type="entry name" value="Immunoglobulins"/>
    <property type="match status" value="1"/>
</dbReference>
<name>A0A101P1Q3_9ACTN</name>
<evidence type="ECO:0000256" key="1">
    <source>
        <dbReference type="SAM" id="MobiDB-lite"/>
    </source>
</evidence>
<dbReference type="EMBL" id="LMWN01000033">
    <property type="protein sequence ID" value="KUN03310.1"/>
    <property type="molecule type" value="Genomic_DNA"/>
</dbReference>
<dbReference type="Proteomes" id="UP000053127">
    <property type="component" value="Unassembled WGS sequence"/>
</dbReference>
<feature type="region of interest" description="Disordered" evidence="1">
    <location>
        <begin position="1"/>
        <end position="89"/>
    </location>
</feature>
<gene>
    <name evidence="3" type="ORF">AQI95_22590</name>
</gene>
<protein>
    <recommendedName>
        <fullName evidence="2">Beta-galactosidase domain-containing protein</fullName>
    </recommendedName>
</protein>
<dbReference type="STRING" id="67386.AQI95_22590"/>
<dbReference type="InterPro" id="IPR032312">
    <property type="entry name" value="LacZ_4"/>
</dbReference>
<evidence type="ECO:0000313" key="3">
    <source>
        <dbReference type="EMBL" id="KUN03310.1"/>
    </source>
</evidence>
<dbReference type="RefSeq" id="WP_067126581.1">
    <property type="nucleotide sequence ID" value="NZ_KQ948214.1"/>
</dbReference>